<dbReference type="InterPro" id="IPR043502">
    <property type="entry name" value="DNA/RNA_pol_sf"/>
</dbReference>
<dbReference type="Pfam" id="PF07727">
    <property type="entry name" value="RVT_2"/>
    <property type="match status" value="1"/>
</dbReference>
<dbReference type="CDD" id="cd09272">
    <property type="entry name" value="RNase_HI_RT_Ty1"/>
    <property type="match status" value="1"/>
</dbReference>
<accession>A0AAU9TF39</accession>
<gene>
    <name evidence="2" type="ORF">EEDITHA_LOCUS62</name>
</gene>
<dbReference type="EMBL" id="CAKOGL010000001">
    <property type="protein sequence ID" value="CAH2083329.1"/>
    <property type="molecule type" value="Genomic_DNA"/>
</dbReference>
<dbReference type="InterPro" id="IPR013103">
    <property type="entry name" value="RVT_2"/>
</dbReference>
<comment type="caution">
    <text evidence="2">The sequence shown here is derived from an EMBL/GenBank/DDBJ whole genome shotgun (WGS) entry which is preliminary data.</text>
</comment>
<evidence type="ECO:0000259" key="1">
    <source>
        <dbReference type="Pfam" id="PF07727"/>
    </source>
</evidence>
<dbReference type="AlphaFoldDB" id="A0AAU9TF39"/>
<name>A0AAU9TF39_EUPED</name>
<evidence type="ECO:0000313" key="3">
    <source>
        <dbReference type="Proteomes" id="UP001153954"/>
    </source>
</evidence>
<dbReference type="Proteomes" id="UP001153954">
    <property type="component" value="Unassembled WGS sequence"/>
</dbReference>
<sequence>MGFNTVNLNTIKQGYNQKWGIDYNETFSPVVRHTTLRLLLALAVQLDFKTCHLDVKTAFLNGELEETIYMEKPDSFECSKVDKNKVLKLNKAIYGLKQSSRARHKKVDNVMLSNGYKKSKIEPCLYTKIVNELRTIVTLYVDDFFIFSNDEKEMILLKEILSGKFKIKELGEIKQCLSMTVNHDKVNNVITLSQASYIDQLLHKFYMTECKASDTPMEAKLNIVKKESQISDNPYQQLIGSLMYLADLTRPDIAYSVGYLSQFNNCHNSEHWYYAKRVLRYLKGSKNVGLKYCKDGNVDIQGYVDSDWGSNSVDRKSYSGFCFMLSGSVISWGCRKQKTVALSSTEAEYMALTEGCREAVYLKNLQNEITKRLYTIVLYNDNQGAKKLSANPMFHNRTKHIDIRYHYCREVICNKIVKVDYLPTDDMPADMFTKSLVLVKHRKFMNMMGIVNVL</sequence>
<organism evidence="2 3">
    <name type="scientific">Euphydryas editha</name>
    <name type="common">Edith's checkerspot</name>
    <dbReference type="NCBI Taxonomy" id="104508"/>
    <lineage>
        <taxon>Eukaryota</taxon>
        <taxon>Metazoa</taxon>
        <taxon>Ecdysozoa</taxon>
        <taxon>Arthropoda</taxon>
        <taxon>Hexapoda</taxon>
        <taxon>Insecta</taxon>
        <taxon>Pterygota</taxon>
        <taxon>Neoptera</taxon>
        <taxon>Endopterygota</taxon>
        <taxon>Lepidoptera</taxon>
        <taxon>Glossata</taxon>
        <taxon>Ditrysia</taxon>
        <taxon>Papilionoidea</taxon>
        <taxon>Nymphalidae</taxon>
        <taxon>Nymphalinae</taxon>
        <taxon>Euphydryas</taxon>
    </lineage>
</organism>
<feature type="domain" description="Reverse transcriptase Ty1/copia-type" evidence="1">
    <location>
        <begin position="11"/>
        <end position="218"/>
    </location>
</feature>
<dbReference type="GO" id="GO:0071897">
    <property type="term" value="P:DNA biosynthetic process"/>
    <property type="evidence" value="ECO:0007669"/>
    <property type="project" value="UniProtKB-ARBA"/>
</dbReference>
<dbReference type="PANTHER" id="PTHR11439:SF483">
    <property type="entry name" value="PEPTIDE SYNTHASE GLIP-LIKE, PUTATIVE (AFU_ORTHOLOGUE AFUA_3G12920)-RELATED"/>
    <property type="match status" value="1"/>
</dbReference>
<dbReference type="PANTHER" id="PTHR11439">
    <property type="entry name" value="GAG-POL-RELATED RETROTRANSPOSON"/>
    <property type="match status" value="1"/>
</dbReference>
<dbReference type="SUPFAM" id="SSF56672">
    <property type="entry name" value="DNA/RNA polymerases"/>
    <property type="match status" value="1"/>
</dbReference>
<protein>
    <recommendedName>
        <fullName evidence="1">Reverse transcriptase Ty1/copia-type domain-containing protein</fullName>
    </recommendedName>
</protein>
<evidence type="ECO:0000313" key="2">
    <source>
        <dbReference type="EMBL" id="CAH2083329.1"/>
    </source>
</evidence>
<keyword evidence="3" id="KW-1185">Reference proteome</keyword>
<reference evidence="2" key="1">
    <citation type="submission" date="2022-03" db="EMBL/GenBank/DDBJ databases">
        <authorList>
            <person name="Tunstrom K."/>
        </authorList>
    </citation>
    <scope>NUCLEOTIDE SEQUENCE</scope>
</reference>
<proteinExistence type="predicted"/>